<dbReference type="InterPro" id="IPR001254">
    <property type="entry name" value="Trypsin_dom"/>
</dbReference>
<feature type="compositionally biased region" description="Basic and acidic residues" evidence="24">
    <location>
        <begin position="79"/>
        <end position="90"/>
    </location>
</feature>
<dbReference type="SUPFAM" id="SSF50494">
    <property type="entry name" value="Trypsin-like serine proteases"/>
    <property type="match status" value="1"/>
</dbReference>
<dbReference type="PROSITE" id="PS50948">
    <property type="entry name" value="PAN"/>
    <property type="match status" value="1"/>
</dbReference>
<evidence type="ECO:0000256" key="7">
    <source>
        <dbReference type="ARBA" id="ARBA00022692"/>
    </source>
</evidence>
<dbReference type="PROSITE" id="PS50070">
    <property type="entry name" value="KRINGLE_2"/>
    <property type="match status" value="1"/>
</dbReference>
<keyword evidence="3" id="KW-0964">Secreted</keyword>
<dbReference type="PROSITE" id="PS00135">
    <property type="entry name" value="TRYPSIN_SER"/>
    <property type="match status" value="1"/>
</dbReference>
<dbReference type="SUPFAM" id="SSF56487">
    <property type="entry name" value="SRCR-like"/>
    <property type="match status" value="3"/>
</dbReference>
<dbReference type="CDD" id="cd01099">
    <property type="entry name" value="PAN_AP_HGF"/>
    <property type="match status" value="1"/>
</dbReference>
<evidence type="ECO:0000259" key="30">
    <source>
        <dbReference type="PROSITE" id="PS50948"/>
    </source>
</evidence>
<dbReference type="SMART" id="SM00192">
    <property type="entry name" value="LDLa"/>
    <property type="match status" value="4"/>
</dbReference>
<dbReference type="SMART" id="SM00130">
    <property type="entry name" value="KR"/>
    <property type="match status" value="1"/>
</dbReference>
<dbReference type="SUPFAM" id="SSF56436">
    <property type="entry name" value="C-type lectin-like"/>
    <property type="match status" value="1"/>
</dbReference>
<evidence type="ECO:0000256" key="11">
    <source>
        <dbReference type="ARBA" id="ARBA00022820"/>
    </source>
</evidence>
<dbReference type="InterPro" id="IPR018114">
    <property type="entry name" value="TRYPSIN_HIS"/>
</dbReference>
<evidence type="ECO:0000256" key="20">
    <source>
        <dbReference type="PROSITE-ProRule" id="PRU00121"/>
    </source>
</evidence>
<keyword evidence="8" id="KW-0732">Signal</keyword>
<feature type="compositionally biased region" description="Polar residues" evidence="24">
    <location>
        <begin position="1"/>
        <end position="21"/>
    </location>
</feature>
<evidence type="ECO:0000256" key="18">
    <source>
        <dbReference type="ARBA" id="ARBA00052079"/>
    </source>
</evidence>
<evidence type="ECO:0000259" key="27">
    <source>
        <dbReference type="PROSITE" id="PS50240"/>
    </source>
</evidence>
<evidence type="ECO:0000256" key="24">
    <source>
        <dbReference type="SAM" id="MobiDB-lite"/>
    </source>
</evidence>
<evidence type="ECO:0000256" key="9">
    <source>
        <dbReference type="ARBA" id="ARBA00022737"/>
    </source>
</evidence>
<feature type="domain" description="Kringle" evidence="26">
    <location>
        <begin position="559"/>
        <end position="642"/>
    </location>
</feature>
<accession>A0A482XDW9</accession>
<evidence type="ECO:0000256" key="23">
    <source>
        <dbReference type="RuleBase" id="RU363034"/>
    </source>
</evidence>
<dbReference type="InterPro" id="IPR013806">
    <property type="entry name" value="Kringle-like"/>
</dbReference>
<dbReference type="GO" id="GO:0006508">
    <property type="term" value="P:proteolysis"/>
    <property type="evidence" value="ECO:0007669"/>
    <property type="project" value="UniProtKB-KW"/>
</dbReference>
<dbReference type="Gene3D" id="2.40.10.10">
    <property type="entry name" value="Trypsin-like serine proteases"/>
    <property type="match status" value="1"/>
</dbReference>
<dbReference type="InParanoid" id="A0A482XDW9"/>
<dbReference type="Pfam" id="PF00024">
    <property type="entry name" value="PAN_1"/>
    <property type="match status" value="1"/>
</dbReference>
<dbReference type="SUPFAM" id="SSF57414">
    <property type="entry name" value="Hairpin loop containing domain-like"/>
    <property type="match status" value="1"/>
</dbReference>
<dbReference type="SMART" id="SM00202">
    <property type="entry name" value="SR"/>
    <property type="match status" value="3"/>
</dbReference>
<dbReference type="InterPro" id="IPR016187">
    <property type="entry name" value="CTDL_fold"/>
</dbReference>
<dbReference type="SMART" id="SM00494">
    <property type="entry name" value="ChtBD2"/>
    <property type="match status" value="1"/>
</dbReference>
<comment type="caution">
    <text evidence="31">The sequence shown here is derived from an EMBL/GenBank/DDBJ whole genome shotgun (WGS) entry which is preliminary data.</text>
</comment>
<dbReference type="InterPro" id="IPR036772">
    <property type="entry name" value="SRCR-like_dom_sf"/>
</dbReference>
<dbReference type="InterPro" id="IPR033116">
    <property type="entry name" value="TRYPSIN_SER"/>
</dbReference>
<dbReference type="SMART" id="SM00020">
    <property type="entry name" value="Tryp_SPc"/>
    <property type="match status" value="1"/>
</dbReference>
<dbReference type="PROSITE" id="PS00134">
    <property type="entry name" value="TRYPSIN_HIS"/>
    <property type="match status" value="1"/>
</dbReference>
<dbReference type="EMBL" id="QKKF02012050">
    <property type="protein sequence ID" value="RZF43887.1"/>
    <property type="molecule type" value="Genomic_DNA"/>
</dbReference>
<evidence type="ECO:0000256" key="19">
    <source>
        <dbReference type="ARBA" id="ARBA00066707"/>
    </source>
</evidence>
<evidence type="ECO:0000259" key="28">
    <source>
        <dbReference type="PROSITE" id="PS50287"/>
    </source>
</evidence>
<evidence type="ECO:0000259" key="25">
    <source>
        <dbReference type="PROSITE" id="PS50041"/>
    </source>
</evidence>
<dbReference type="Gene3D" id="2.170.140.10">
    <property type="entry name" value="Chitin binding domain"/>
    <property type="match status" value="1"/>
</dbReference>
<keyword evidence="32" id="KW-1185">Reference proteome</keyword>
<feature type="disulfide bond" evidence="22">
    <location>
        <begin position="892"/>
        <end position="902"/>
    </location>
</feature>
<feature type="region of interest" description="Disordered" evidence="24">
    <location>
        <begin position="181"/>
        <end position="234"/>
    </location>
</feature>
<feature type="domain" description="Peptidase S1" evidence="27">
    <location>
        <begin position="1127"/>
        <end position="1365"/>
    </location>
</feature>
<feature type="disulfide bond" evidence="22">
    <location>
        <begin position="345"/>
        <end position="355"/>
    </location>
</feature>
<dbReference type="OrthoDB" id="6020543at2759"/>
<evidence type="ECO:0000256" key="12">
    <source>
        <dbReference type="ARBA" id="ARBA00022825"/>
    </source>
</evidence>
<keyword evidence="17" id="KW-0325">Glycoprotein</keyword>
<dbReference type="STRING" id="195883.A0A482XDW9"/>
<dbReference type="InterPro" id="IPR043504">
    <property type="entry name" value="Peptidase_S1_PA_chymotrypsin"/>
</dbReference>
<keyword evidence="14" id="KW-0472">Membrane</keyword>
<feature type="disulfide bond" evidence="21">
    <location>
        <begin position="124"/>
        <end position="136"/>
    </location>
</feature>
<feature type="non-terminal residue" evidence="31">
    <location>
        <position position="1"/>
    </location>
</feature>
<evidence type="ECO:0000256" key="22">
    <source>
        <dbReference type="PROSITE-ProRule" id="PRU00196"/>
    </source>
</evidence>
<dbReference type="Gene3D" id="3.10.100.10">
    <property type="entry name" value="Mannose-Binding Protein A, subunit A"/>
    <property type="match status" value="1"/>
</dbReference>
<evidence type="ECO:0000256" key="21">
    <source>
        <dbReference type="PROSITE-ProRule" id="PRU00124"/>
    </source>
</evidence>
<dbReference type="GO" id="GO:0016020">
    <property type="term" value="C:membrane"/>
    <property type="evidence" value="ECO:0007669"/>
    <property type="project" value="UniProtKB-SubCell"/>
</dbReference>
<dbReference type="SMART" id="SM00034">
    <property type="entry name" value="CLECT"/>
    <property type="match status" value="1"/>
</dbReference>
<keyword evidence="11" id="KW-0353">Hemolymph clotting</keyword>
<keyword evidence="13" id="KW-1133">Transmembrane helix</keyword>
<dbReference type="PRINTS" id="PR00261">
    <property type="entry name" value="LDLRECEPTOR"/>
</dbReference>
<keyword evidence="10 23" id="KW-0378">Hydrolase</keyword>
<feature type="disulfide bond" evidence="21">
    <location>
        <begin position="783"/>
        <end position="801"/>
    </location>
</feature>
<dbReference type="SUPFAM" id="SSF57625">
    <property type="entry name" value="Invertebrate chitin-binding proteins"/>
    <property type="match status" value="1"/>
</dbReference>
<dbReference type="EC" id="3.4.21.84" evidence="19"/>
<dbReference type="PANTHER" id="PTHR24264:SF54">
    <property type="entry name" value="PEPTIDASE S1 DOMAIN-CONTAINING PROTEIN"/>
    <property type="match status" value="1"/>
</dbReference>
<keyword evidence="7" id="KW-0812">Transmembrane</keyword>
<evidence type="ECO:0000256" key="1">
    <source>
        <dbReference type="ARBA" id="ARBA00004167"/>
    </source>
</evidence>
<evidence type="ECO:0000313" key="32">
    <source>
        <dbReference type="Proteomes" id="UP000291343"/>
    </source>
</evidence>
<dbReference type="Pfam" id="PF01607">
    <property type="entry name" value="CBM_14"/>
    <property type="match status" value="1"/>
</dbReference>
<dbReference type="Pfam" id="PF00057">
    <property type="entry name" value="Ldl_recept_a"/>
    <property type="match status" value="4"/>
</dbReference>
<feature type="domain" description="SRCR" evidence="28">
    <location>
        <begin position="819"/>
        <end position="923"/>
    </location>
</feature>
<feature type="compositionally biased region" description="Basic and acidic residues" evidence="24">
    <location>
        <begin position="200"/>
        <end position="209"/>
    </location>
</feature>
<dbReference type="CDD" id="cd00108">
    <property type="entry name" value="KR"/>
    <property type="match status" value="1"/>
</dbReference>
<dbReference type="InterPro" id="IPR038178">
    <property type="entry name" value="Kringle_sf"/>
</dbReference>
<dbReference type="SUPFAM" id="SSF57440">
    <property type="entry name" value="Kringle-like"/>
    <property type="match status" value="1"/>
</dbReference>
<dbReference type="InterPro" id="IPR009003">
    <property type="entry name" value="Peptidase_S1_PA"/>
</dbReference>
<dbReference type="Gene3D" id="3.10.250.10">
    <property type="entry name" value="SRCR-like domain"/>
    <property type="match status" value="3"/>
</dbReference>
<evidence type="ECO:0000256" key="10">
    <source>
        <dbReference type="ARBA" id="ARBA00022801"/>
    </source>
</evidence>
<dbReference type="CDD" id="cd00112">
    <property type="entry name" value="LDLa"/>
    <property type="match status" value="4"/>
</dbReference>
<proteinExistence type="predicted"/>
<comment type="catalytic activity">
    <reaction evidence="18">
        <text>Selective cleavage of 103-Arg-|-Ser-104 and 124-Ile-|-Ile-125 bonds in Limulus clotting factor B to form activated factor B. Cleavage of -Pro-Arg-|-Xaa- bonds in synthetic substrates.</text>
        <dbReference type="EC" id="3.4.21.84"/>
    </reaction>
</comment>
<dbReference type="PROSITE" id="PS00420">
    <property type="entry name" value="SRCR_1"/>
    <property type="match status" value="2"/>
</dbReference>
<feature type="domain" description="C-type lectin" evidence="25">
    <location>
        <begin position="389"/>
        <end position="529"/>
    </location>
</feature>
<keyword evidence="12 23" id="KW-0720">Serine protease</keyword>
<feature type="domain" description="SRCR" evidence="28">
    <location>
        <begin position="972"/>
        <end position="1077"/>
    </location>
</feature>
<feature type="disulfide bond" evidence="21">
    <location>
        <begin position="675"/>
        <end position="690"/>
    </location>
</feature>
<dbReference type="GO" id="GO:0005615">
    <property type="term" value="C:extracellular space"/>
    <property type="evidence" value="ECO:0007669"/>
    <property type="project" value="TreeGrafter"/>
</dbReference>
<evidence type="ECO:0000256" key="14">
    <source>
        <dbReference type="ARBA" id="ARBA00023136"/>
    </source>
</evidence>
<dbReference type="InterPro" id="IPR002172">
    <property type="entry name" value="LDrepeatLR_classA_rpt"/>
</dbReference>
<dbReference type="InterPro" id="IPR001304">
    <property type="entry name" value="C-type_lectin-like"/>
</dbReference>
<dbReference type="CDD" id="cd00037">
    <property type="entry name" value="CLECT"/>
    <property type="match status" value="1"/>
</dbReference>
<dbReference type="Pfam" id="PF00089">
    <property type="entry name" value="Trypsin"/>
    <property type="match status" value="1"/>
</dbReference>
<dbReference type="InterPro" id="IPR036055">
    <property type="entry name" value="LDL_receptor-like_sf"/>
</dbReference>
<protein>
    <recommendedName>
        <fullName evidence="19">limulus clotting factor C</fullName>
        <ecNumber evidence="19">3.4.21.84</ecNumber>
    </recommendedName>
</protein>
<keyword evidence="15 22" id="KW-1015">Disulfide bond</keyword>
<dbReference type="GO" id="GO:0042381">
    <property type="term" value="P:hemolymph coagulation"/>
    <property type="evidence" value="ECO:0007669"/>
    <property type="project" value="UniProtKB-KW"/>
</dbReference>
<evidence type="ECO:0000313" key="31">
    <source>
        <dbReference type="EMBL" id="RZF43887.1"/>
    </source>
</evidence>
<dbReference type="PROSITE" id="PS50068">
    <property type="entry name" value="LDLRA_2"/>
    <property type="match status" value="4"/>
</dbReference>
<dbReference type="SUPFAM" id="SSF57424">
    <property type="entry name" value="LDL receptor-like module"/>
    <property type="match status" value="4"/>
</dbReference>
<evidence type="ECO:0000256" key="5">
    <source>
        <dbReference type="ARBA" id="ARBA00022659"/>
    </source>
</evidence>
<evidence type="ECO:0000256" key="8">
    <source>
        <dbReference type="ARBA" id="ARBA00022729"/>
    </source>
</evidence>
<dbReference type="GO" id="GO:0008061">
    <property type="term" value="F:chitin binding"/>
    <property type="evidence" value="ECO:0007669"/>
    <property type="project" value="InterPro"/>
</dbReference>
<evidence type="ECO:0000256" key="3">
    <source>
        <dbReference type="ARBA" id="ARBA00022525"/>
    </source>
</evidence>
<dbReference type="InterPro" id="IPR050127">
    <property type="entry name" value="Serine_Proteases_S1"/>
</dbReference>
<dbReference type="Gene3D" id="4.10.400.10">
    <property type="entry name" value="Low-density Lipoprotein Receptor"/>
    <property type="match status" value="4"/>
</dbReference>
<dbReference type="InterPro" id="IPR036508">
    <property type="entry name" value="Chitin-bd_dom_sf"/>
</dbReference>
<evidence type="ECO:0000256" key="4">
    <source>
        <dbReference type="ARBA" id="ARBA00022572"/>
    </source>
</evidence>
<dbReference type="SMR" id="A0A482XDW9"/>
<dbReference type="PROSITE" id="PS50240">
    <property type="entry name" value="TRYPSIN_DOM"/>
    <property type="match status" value="1"/>
</dbReference>
<evidence type="ECO:0000256" key="16">
    <source>
        <dbReference type="ARBA" id="ARBA00023170"/>
    </source>
</evidence>
<evidence type="ECO:0000259" key="29">
    <source>
        <dbReference type="PROSITE" id="PS50940"/>
    </source>
</evidence>
<feature type="disulfide bond" evidence="21">
    <location>
        <begin position="143"/>
        <end position="158"/>
    </location>
</feature>
<feature type="disulfide bond" evidence="21">
    <location>
        <begin position="131"/>
        <end position="149"/>
    </location>
</feature>
<dbReference type="GO" id="GO:0004252">
    <property type="term" value="F:serine-type endopeptidase activity"/>
    <property type="evidence" value="ECO:0007669"/>
    <property type="project" value="InterPro"/>
</dbReference>
<dbReference type="InterPro" id="IPR023415">
    <property type="entry name" value="LDLR_class-A_CS"/>
</dbReference>
<dbReference type="SMART" id="SM00473">
    <property type="entry name" value="PAN_AP"/>
    <property type="match status" value="1"/>
</dbReference>
<dbReference type="InterPro" id="IPR001190">
    <property type="entry name" value="SRCR"/>
</dbReference>
<keyword evidence="16" id="KW-0675">Receptor</keyword>
<evidence type="ECO:0000259" key="26">
    <source>
        <dbReference type="PROSITE" id="PS50070"/>
    </source>
</evidence>
<feature type="disulfide bond" evidence="22">
    <location>
        <begin position="1046"/>
        <end position="1056"/>
    </location>
</feature>
<feature type="disulfide bond" evidence="22">
    <location>
        <begin position="1002"/>
        <end position="1066"/>
    </location>
</feature>
<dbReference type="InterPro" id="IPR003609">
    <property type="entry name" value="Pan_app"/>
</dbReference>
<dbReference type="FunFam" id="3.10.250.10:FF:000016">
    <property type="entry name" value="Scavenger receptor cysteine-rich protein type 12"/>
    <property type="match status" value="1"/>
</dbReference>
<dbReference type="FunFam" id="3.10.250.10:FF:000007">
    <property type="entry name" value="Soluble scavenger receptor cysteine-rich domain-containing protein SSC5D"/>
    <property type="match status" value="1"/>
</dbReference>
<comment type="subcellular location">
    <subcellularLocation>
        <location evidence="1">Membrane</location>
        <topology evidence="1">Single-pass membrane protein</topology>
    </subcellularLocation>
    <subcellularLocation>
        <location evidence="2">Secreted</location>
    </subcellularLocation>
</comment>
<dbReference type="InterPro" id="IPR016186">
    <property type="entry name" value="C-type_lectin-like/link_sf"/>
</dbReference>
<dbReference type="Proteomes" id="UP000291343">
    <property type="component" value="Unassembled WGS sequence"/>
</dbReference>
<dbReference type="FunFam" id="2.40.20.10:FF:000001">
    <property type="entry name" value="Urokinase-type plasminogen activator"/>
    <property type="match status" value="1"/>
</dbReference>
<feature type="region of interest" description="Disordered" evidence="24">
    <location>
        <begin position="1"/>
        <end position="24"/>
    </location>
</feature>
<dbReference type="InterPro" id="IPR000001">
    <property type="entry name" value="Kringle"/>
</dbReference>
<dbReference type="Pfam" id="PF00530">
    <property type="entry name" value="SRCR"/>
    <property type="match status" value="3"/>
</dbReference>
<dbReference type="PROSITE" id="PS50940">
    <property type="entry name" value="CHIT_BIND_II"/>
    <property type="match status" value="1"/>
</dbReference>
<keyword evidence="5" id="KW-0768">Sushi</keyword>
<organism evidence="31 32">
    <name type="scientific">Laodelphax striatellus</name>
    <name type="common">Small brown planthopper</name>
    <name type="synonym">Delphax striatella</name>
    <dbReference type="NCBI Taxonomy" id="195883"/>
    <lineage>
        <taxon>Eukaryota</taxon>
        <taxon>Metazoa</taxon>
        <taxon>Ecdysozoa</taxon>
        <taxon>Arthropoda</taxon>
        <taxon>Hexapoda</taxon>
        <taxon>Insecta</taxon>
        <taxon>Pterygota</taxon>
        <taxon>Neoptera</taxon>
        <taxon>Paraneoptera</taxon>
        <taxon>Hemiptera</taxon>
        <taxon>Auchenorrhyncha</taxon>
        <taxon>Fulgoroidea</taxon>
        <taxon>Delphacidae</taxon>
        <taxon>Criomorphinae</taxon>
        <taxon>Laodelphax</taxon>
    </lineage>
</organism>
<feature type="disulfide bond" evidence="21">
    <location>
        <begin position="656"/>
        <end position="668"/>
    </location>
</feature>
<comment type="caution">
    <text evidence="22">Lacks conserved residue(s) required for the propagation of feature annotation.</text>
</comment>
<sequence length="1370" mass="150610">NNQLSTGTTTPRTGRKNTQSPVMCPEGFSGILPHPNDCSKFLNCDRGRTFVVQCGSGAFNPVLSVCDFPHAINCAPPSEDGKTGEKDGDGNGKTTENDEDNQPTEEPDQYQENSALYPVYTKACGDHEFRCNNSACIDKSFVCDGYSDCADRSDETNCSKGDLIDDPNSYVEKIDVRTSNSFATSSTPKTSTTTPCETAGTEKKADRPVYRIPPKPKSDTESKSNPNFRHPNQEGFYIVENKTEADSKPLRPKALSRSISEAPLSRQLVRLRGGPKPSEGFLELQISTPGWGIVCDKENSWTIKEADIVCRQLGYSRGADSTWQGRPSKGEVDALKNIAVDNVECTGKESSIIDCHLVNENNCDPERDSVWIRCKQNTLSACQPGETHFEDSCYKLAVPKEGEGGGREETVGFSQGEALAHCQISGGHLLDINSKKENDYISEWLLSEKDVTNVMTAGVGVSFMGRSLWLWEGSADPLEYFNWWPGWGKTKAVAPKTHTGRGLCVVAKHLFPCPGASSTADKAETRLCDAEHYFWDAEDCGLMSGSHPYVCERKADDIGCIVGDGRSYRGSANVTESGSQCLSWDNQLVLAALQFRISESARQTTLAKHNSCRNVEASDSMPWCYVRTATGIKKEFCDIPACADQAKSIDVSLFKCKPDYFSCGSKECIPKKFVCDGQPDCKNGFDEVNCPGDLRNFKHYPKSRLVGSDREKWLHTSDIKCAKQCLEAKSFICRSFSHNSKDQSCFLSDSNVGLSGKLLSDDDNWNFYELKSLSVDCSSQFVCGNKKCVNTTQVCDGHNDCGDRSDESYCPVIDEGFEIRLVGGKKPSEGLVEVKVMGHWGAVCGDEFGLRDANVVCREVGYPMGAQQVKPRTAFKREATAATLILVDDLECRGNESSIRHCDHNGWGVHNCKLDEAIGVVCQDPGKSCPTNHWRCPGSDSCIPVMFVCNNVRDCRDGSDEAAELCKTKTEVRLVGNERNNNPNVMAGRVEIKKFGMWGTICDDDFGVLEAEVICKSLGFQGNAEFRKEAYFGAGEGIIWLDQVHCNGTENSVDSCFHHKWGETNCKHNEDVSVICSKQPKHAATTSKTLTAKDTNDNFLTSEILPLECGTLDDNLDVLNTDFTAKVVAGFETQKGTHPWQASVRARISFKSVHWCGAVIISSVHVLTAGHCVRSYPKDVYFVRVGDHDTEADEGTEQEAEIEEIYIHEQFNEGANLNNDIALIKLKGRGLQLNTWVRPICLPPPGVSYHPGLNCTISGWGSNGGFGYSYQLRSTWVPILNQDECTAPYVYGAEAISDGMFCAGSLEGGPDSCQGDSGGPFACQHKGRYTLFGVISWGHNCGRPNKPGVYTKIVHYMDWLHKKLHESLSI</sequence>
<keyword evidence="6 23" id="KW-0645">Protease</keyword>
<feature type="domain" description="SRCR" evidence="28">
    <location>
        <begin position="269"/>
        <end position="375"/>
    </location>
</feature>
<dbReference type="PRINTS" id="PR00258">
    <property type="entry name" value="SPERACTRCPTR"/>
</dbReference>
<feature type="disulfide bond" evidence="21">
    <location>
        <begin position="795"/>
        <end position="810"/>
    </location>
</feature>
<name>A0A482XDW9_LAOST</name>
<feature type="compositionally biased region" description="Low complexity" evidence="24">
    <location>
        <begin position="184"/>
        <end position="195"/>
    </location>
</feature>
<evidence type="ECO:0000256" key="2">
    <source>
        <dbReference type="ARBA" id="ARBA00004613"/>
    </source>
</evidence>
<feature type="disulfide bond" evidence="21">
    <location>
        <begin position="663"/>
        <end position="681"/>
    </location>
</feature>
<keyword evidence="9" id="KW-0677">Repeat</keyword>
<evidence type="ECO:0000256" key="17">
    <source>
        <dbReference type="ARBA" id="ARBA00023180"/>
    </source>
</evidence>
<feature type="domain" description="Chitin-binding type-2" evidence="29">
    <location>
        <begin position="21"/>
        <end position="76"/>
    </location>
</feature>
<dbReference type="FunFam" id="2.40.10.10:FF:000120">
    <property type="entry name" value="Putative serine protease"/>
    <property type="match status" value="1"/>
</dbReference>
<dbReference type="PROSITE" id="PS50287">
    <property type="entry name" value="SRCR_2"/>
    <property type="match status" value="3"/>
</dbReference>
<dbReference type="FunFam" id="3.10.250.10:FF:000001">
    <property type="entry name" value="Lysyl oxidase 4 isoform X1"/>
    <property type="match status" value="1"/>
</dbReference>
<evidence type="ECO:0000256" key="13">
    <source>
        <dbReference type="ARBA" id="ARBA00022989"/>
    </source>
</evidence>
<dbReference type="Gene3D" id="3.50.4.10">
    <property type="entry name" value="Hepatocyte Growth Factor"/>
    <property type="match status" value="1"/>
</dbReference>
<dbReference type="PROSITE" id="PS01209">
    <property type="entry name" value="LDLRA_1"/>
    <property type="match status" value="3"/>
</dbReference>
<dbReference type="Pfam" id="PF00051">
    <property type="entry name" value="Kringle"/>
    <property type="match status" value="1"/>
</dbReference>
<feature type="domain" description="Apple" evidence="30">
    <location>
        <begin position="690"/>
        <end position="772"/>
    </location>
</feature>
<gene>
    <name evidence="31" type="ORF">LSTR_LSTR007223</name>
</gene>
<dbReference type="PRINTS" id="PR00018">
    <property type="entry name" value="KRINGLE"/>
</dbReference>
<dbReference type="PANTHER" id="PTHR24264">
    <property type="entry name" value="TRYPSIN-RELATED"/>
    <property type="match status" value="1"/>
</dbReference>
<feature type="disulfide bond" evidence="22">
    <location>
        <begin position="1015"/>
        <end position="1076"/>
    </location>
</feature>
<dbReference type="CDD" id="cd00190">
    <property type="entry name" value="Tryp_SPc"/>
    <property type="match status" value="1"/>
</dbReference>
<evidence type="ECO:0000256" key="6">
    <source>
        <dbReference type="ARBA" id="ARBA00022670"/>
    </source>
</evidence>
<dbReference type="PROSITE" id="PS50041">
    <property type="entry name" value="C_TYPE_LECTIN_2"/>
    <property type="match status" value="1"/>
</dbReference>
<evidence type="ECO:0000256" key="15">
    <source>
        <dbReference type="ARBA" id="ARBA00023157"/>
    </source>
</evidence>
<reference evidence="31 32" key="1">
    <citation type="journal article" date="2017" name="Gigascience">
        <title>Genome sequence of the small brown planthopper, Laodelphax striatellus.</title>
        <authorList>
            <person name="Zhu J."/>
            <person name="Jiang F."/>
            <person name="Wang X."/>
            <person name="Yang P."/>
            <person name="Bao Y."/>
            <person name="Zhao W."/>
            <person name="Wang W."/>
            <person name="Lu H."/>
            <person name="Wang Q."/>
            <person name="Cui N."/>
            <person name="Li J."/>
            <person name="Chen X."/>
            <person name="Luo L."/>
            <person name="Yu J."/>
            <person name="Kang L."/>
            <person name="Cui F."/>
        </authorList>
    </citation>
    <scope>NUCLEOTIDE SEQUENCE [LARGE SCALE GENOMIC DNA]</scope>
    <source>
        <strain evidence="31">Lst14</strain>
    </source>
</reference>
<feature type="compositionally biased region" description="Acidic residues" evidence="24">
    <location>
        <begin position="97"/>
        <end position="109"/>
    </location>
</feature>
<feature type="region of interest" description="Disordered" evidence="24">
    <location>
        <begin position="77"/>
        <end position="112"/>
    </location>
</feature>
<dbReference type="InterPro" id="IPR002557">
    <property type="entry name" value="Chitin-bd_dom"/>
</dbReference>
<dbReference type="Gene3D" id="2.40.20.10">
    <property type="entry name" value="Plasminogen Kringle 4"/>
    <property type="match status" value="1"/>
</dbReference>
<keyword evidence="4 20" id="KW-0420">Kringle</keyword>